<dbReference type="Proteomes" id="UP000011014">
    <property type="component" value="Unassembled WGS sequence"/>
</dbReference>
<name>E4WWH0_OIKDI</name>
<dbReference type="Proteomes" id="UP000001307">
    <property type="component" value="Unassembled WGS sequence"/>
</dbReference>
<evidence type="ECO:0000313" key="2">
    <source>
        <dbReference type="EMBL" id="CBY33565.1"/>
    </source>
</evidence>
<keyword evidence="3" id="KW-1185">Reference proteome</keyword>
<proteinExistence type="predicted"/>
<gene>
    <name evidence="1" type="ORF">GSOID_T00009242001</name>
    <name evidence="2" type="ORF">GSOID_T00021487001</name>
</gene>
<dbReference type="AlphaFoldDB" id="E4WWH0"/>
<dbReference type="EMBL" id="FN653017">
    <property type="protein sequence ID" value="CBY21474.1"/>
    <property type="molecule type" value="Genomic_DNA"/>
</dbReference>
<evidence type="ECO:0000313" key="1">
    <source>
        <dbReference type="EMBL" id="CBY21474.1"/>
    </source>
</evidence>
<protein>
    <submittedName>
        <fullName evidence="1">Uncharacterized protein</fullName>
    </submittedName>
</protein>
<dbReference type="EMBL" id="FN654428">
    <property type="protein sequence ID" value="CBY33565.1"/>
    <property type="molecule type" value="Genomic_DNA"/>
</dbReference>
<evidence type="ECO:0000313" key="3">
    <source>
        <dbReference type="Proteomes" id="UP000001307"/>
    </source>
</evidence>
<sequence length="61" mass="6868">MVFSLKTIGTALTVNMMYLGPPHGRNGFGTQQWGRTSVQYLQNGIWICGAMTLRMISMSWK</sequence>
<organism evidence="1">
    <name type="scientific">Oikopleura dioica</name>
    <name type="common">Tunicate</name>
    <dbReference type="NCBI Taxonomy" id="34765"/>
    <lineage>
        <taxon>Eukaryota</taxon>
        <taxon>Metazoa</taxon>
        <taxon>Chordata</taxon>
        <taxon>Tunicata</taxon>
        <taxon>Appendicularia</taxon>
        <taxon>Copelata</taxon>
        <taxon>Oikopleuridae</taxon>
        <taxon>Oikopleura</taxon>
    </lineage>
</organism>
<reference evidence="1" key="1">
    <citation type="journal article" date="2010" name="Science">
        <title>Plasticity of animal genome architecture unmasked by rapid evolution of a pelagic tunicate.</title>
        <authorList>
            <person name="Denoeud F."/>
            <person name="Henriet S."/>
            <person name="Mungpakdee S."/>
            <person name="Aury J.M."/>
            <person name="Da Silva C."/>
            <person name="Brinkmann H."/>
            <person name="Mikhaleva J."/>
            <person name="Olsen L.C."/>
            <person name="Jubin C."/>
            <person name="Canestro C."/>
            <person name="Bouquet J.M."/>
            <person name="Danks G."/>
            <person name="Poulain J."/>
            <person name="Campsteijn C."/>
            <person name="Adamski M."/>
            <person name="Cross I."/>
            <person name="Yadetie F."/>
            <person name="Muffato M."/>
            <person name="Louis A."/>
            <person name="Butcher S."/>
            <person name="Tsagkogeorga G."/>
            <person name="Konrad A."/>
            <person name="Singh S."/>
            <person name="Jensen M.F."/>
            <person name="Cong E.H."/>
            <person name="Eikeseth-Otteraa H."/>
            <person name="Noel B."/>
            <person name="Anthouard V."/>
            <person name="Porcel B.M."/>
            <person name="Kachouri-Lafond R."/>
            <person name="Nishino A."/>
            <person name="Ugolini M."/>
            <person name="Chourrout P."/>
            <person name="Nishida H."/>
            <person name="Aasland R."/>
            <person name="Huzurbazar S."/>
            <person name="Westhof E."/>
            <person name="Delsuc F."/>
            <person name="Lehrach H."/>
            <person name="Reinhardt R."/>
            <person name="Weissenbach J."/>
            <person name="Roy S.W."/>
            <person name="Artiguenave F."/>
            <person name="Postlethwait J.H."/>
            <person name="Manak J.R."/>
            <person name="Thompson E.M."/>
            <person name="Jaillon O."/>
            <person name="Du Pasquier L."/>
            <person name="Boudinot P."/>
            <person name="Liberles D.A."/>
            <person name="Volff J.N."/>
            <person name="Philippe H."/>
            <person name="Lenhard B."/>
            <person name="Roest Crollius H."/>
            <person name="Wincker P."/>
            <person name="Chourrout D."/>
        </authorList>
    </citation>
    <scope>NUCLEOTIDE SEQUENCE [LARGE SCALE GENOMIC DNA]</scope>
</reference>
<dbReference type="InParanoid" id="E4WWH0"/>
<accession>E4WWH0</accession>